<dbReference type="PANTHER" id="PTHR42958">
    <property type="entry name" value="HYDROGENASE-2 LARGE CHAIN"/>
    <property type="match status" value="1"/>
</dbReference>
<sequence length="484" mass="54039">MSQRITLGPFNRVEGDLEVHLDIENNRVVSAQVNSPLYRGFEQMLLGKSPLDALVMVPRICGICSVSQSVASAGAIAALSGVKPPRNGELCRNLTLAAENLADHLSHFYLFFMPDFAREHYRFLSGHDVIAQRFMAVKGSAVNDVLPARAEFLHLMGYLAGKWPHTLSVQPGGSTRPLQAQEILRMQLILANFRRFLERTLLGCPLEVFSALDSEQALESYWKSDERLHDRADFKHFLWLSEQLDLSGKGRAYDRLLSFGAYALDNQNEFTRGIWLPGSGYQKLEISAIQEEISHSWLIGDISRSPAKGQTQPVAEKEGAYSWCKAPRLAGMVMETGAFARQVIDGHPLAENLMNNSGNNVRNRVVGRMLELARVVPLMQSWLQQIDTQAPFHHDIELPDGDGIGLTEAARGSLGHWISVRKGKLTNYQIIAPTTWNFSPRDSQLQPGPLEKALQGVNLNDDPQHIMIQHIVRSFDPCMVCTVH</sequence>
<dbReference type="AlphaFoldDB" id="A0A839IX82"/>
<comment type="caution">
    <text evidence="8">The sequence shown here is derived from an EMBL/GenBank/DDBJ whole genome shotgun (WGS) entry which is preliminary data.</text>
</comment>
<dbReference type="InterPro" id="IPR050867">
    <property type="entry name" value="NiFe/NiFeSe_hydrgnase_LSU"/>
</dbReference>
<comment type="cofactor">
    <cofactor evidence="1 7">
        <name>Ni(2+)</name>
        <dbReference type="ChEBI" id="CHEBI:49786"/>
    </cofactor>
</comment>
<dbReference type="EMBL" id="JACJFM010000042">
    <property type="protein sequence ID" value="MBB1489059.1"/>
    <property type="molecule type" value="Genomic_DNA"/>
</dbReference>
<evidence type="ECO:0000256" key="1">
    <source>
        <dbReference type="ARBA" id="ARBA00001967"/>
    </source>
</evidence>
<dbReference type="Proteomes" id="UP000565262">
    <property type="component" value="Unassembled WGS sequence"/>
</dbReference>
<feature type="binding site" evidence="7">
    <location>
        <position position="64"/>
    </location>
    <ligand>
        <name>Ni(2+)</name>
        <dbReference type="ChEBI" id="CHEBI:49786"/>
    </ligand>
</feature>
<dbReference type="GO" id="GO:0030313">
    <property type="term" value="C:cell envelope"/>
    <property type="evidence" value="ECO:0007669"/>
    <property type="project" value="UniProtKB-SubCell"/>
</dbReference>
<dbReference type="RefSeq" id="WP_182810829.1">
    <property type="nucleotide sequence ID" value="NZ_JACJFM010000042.1"/>
</dbReference>
<feature type="binding site" evidence="7">
    <location>
        <position position="64"/>
    </location>
    <ligand>
        <name>Fe cation</name>
        <dbReference type="ChEBI" id="CHEBI:24875"/>
    </ligand>
</feature>
<dbReference type="GO" id="GO:0008901">
    <property type="term" value="F:ferredoxin hydrogenase activity"/>
    <property type="evidence" value="ECO:0007669"/>
    <property type="project" value="InterPro"/>
</dbReference>
<evidence type="ECO:0000256" key="2">
    <source>
        <dbReference type="ARBA" id="ARBA00004196"/>
    </source>
</evidence>
<evidence type="ECO:0000256" key="6">
    <source>
        <dbReference type="ARBA" id="ARBA00023002"/>
    </source>
</evidence>
<keyword evidence="6" id="KW-0560">Oxidoreductase</keyword>
<comment type="cofactor">
    <cofactor evidence="7">
        <name>Fe cation</name>
        <dbReference type="ChEBI" id="CHEBI:24875"/>
    </cofactor>
</comment>
<name>A0A839IX82_9GAMM</name>
<dbReference type="Pfam" id="PF00374">
    <property type="entry name" value="NiFeSe_Hases"/>
    <property type="match status" value="2"/>
</dbReference>
<keyword evidence="7" id="KW-0460">Magnesium</keyword>
<evidence type="ECO:0000256" key="7">
    <source>
        <dbReference type="PIRSR" id="PIRSR601501-1"/>
    </source>
</evidence>
<feature type="binding site" evidence="7">
    <location>
        <position position="478"/>
    </location>
    <ligand>
        <name>Ni(2+)</name>
        <dbReference type="ChEBI" id="CHEBI:49786"/>
    </ligand>
</feature>
<dbReference type="PANTHER" id="PTHR42958:SF4">
    <property type="entry name" value="HYDROGENASE EXPRESSION_FORMATION PROTEIN HUPK"/>
    <property type="match status" value="1"/>
</dbReference>
<accession>A0A839IX82</accession>
<feature type="binding site" evidence="7">
    <location>
        <position position="481"/>
    </location>
    <ligand>
        <name>Fe cation</name>
        <dbReference type="ChEBI" id="CHEBI:24875"/>
    </ligand>
</feature>
<protein>
    <submittedName>
        <fullName evidence="8">Nickel-dependent hydrogenase large subunit</fullName>
    </submittedName>
</protein>
<keyword evidence="4 7" id="KW-0533">Nickel</keyword>
<dbReference type="SUPFAM" id="SSF56762">
    <property type="entry name" value="HydB/Nqo4-like"/>
    <property type="match status" value="1"/>
</dbReference>
<feature type="binding site" evidence="7">
    <location>
        <position position="430"/>
    </location>
    <ligand>
        <name>Mg(2+)</name>
        <dbReference type="ChEBI" id="CHEBI:18420"/>
    </ligand>
</feature>
<evidence type="ECO:0000256" key="3">
    <source>
        <dbReference type="ARBA" id="ARBA00009292"/>
    </source>
</evidence>
<evidence type="ECO:0000313" key="8">
    <source>
        <dbReference type="EMBL" id="MBB1489059.1"/>
    </source>
</evidence>
<evidence type="ECO:0000313" key="9">
    <source>
        <dbReference type="Proteomes" id="UP000565262"/>
    </source>
</evidence>
<keyword evidence="5 7" id="KW-0479">Metal-binding</keyword>
<dbReference type="Gene3D" id="1.10.645.10">
    <property type="entry name" value="Cytochrome-c3 Hydrogenase, chain B"/>
    <property type="match status" value="1"/>
</dbReference>
<comment type="subcellular location">
    <subcellularLocation>
        <location evidence="2">Cell envelope</location>
    </subcellularLocation>
</comment>
<feature type="binding site" evidence="7">
    <location>
        <position position="61"/>
    </location>
    <ligand>
        <name>Ni(2+)</name>
        <dbReference type="ChEBI" id="CHEBI:49786"/>
    </ligand>
</feature>
<proteinExistence type="inferred from homology"/>
<gene>
    <name evidence="8" type="ORF">H4O21_20840</name>
</gene>
<keyword evidence="9" id="KW-1185">Reference proteome</keyword>
<organism evidence="8 9">
    <name type="scientific">Oceanospirillum sediminis</name>
    <dbReference type="NCBI Taxonomy" id="2760088"/>
    <lineage>
        <taxon>Bacteria</taxon>
        <taxon>Pseudomonadati</taxon>
        <taxon>Pseudomonadota</taxon>
        <taxon>Gammaproteobacteria</taxon>
        <taxon>Oceanospirillales</taxon>
        <taxon>Oceanospirillaceae</taxon>
        <taxon>Oceanospirillum</taxon>
    </lineage>
</organism>
<dbReference type="InterPro" id="IPR018194">
    <property type="entry name" value="Ni-dep_hyd_lsu_Ni_BS"/>
</dbReference>
<evidence type="ECO:0000256" key="4">
    <source>
        <dbReference type="ARBA" id="ARBA00022596"/>
    </source>
</evidence>
<evidence type="ECO:0000256" key="5">
    <source>
        <dbReference type="ARBA" id="ARBA00022723"/>
    </source>
</evidence>
<comment type="similarity">
    <text evidence="3">Belongs to the [NiFe]/[NiFeSe] hydrogenase large subunit family.</text>
</comment>
<dbReference type="InterPro" id="IPR001501">
    <property type="entry name" value="Ni-dep_hyd_lsu"/>
</dbReference>
<dbReference type="GO" id="GO:0016151">
    <property type="term" value="F:nickel cation binding"/>
    <property type="evidence" value="ECO:0007669"/>
    <property type="project" value="InterPro"/>
</dbReference>
<keyword evidence="7" id="KW-0408">Iron</keyword>
<feature type="binding site" evidence="7">
    <location>
        <position position="42"/>
    </location>
    <ligand>
        <name>Mg(2+)</name>
        <dbReference type="ChEBI" id="CHEBI:18420"/>
    </ligand>
</feature>
<dbReference type="InterPro" id="IPR029014">
    <property type="entry name" value="NiFe-Hase_large"/>
</dbReference>
<feature type="binding site" evidence="7">
    <location>
        <position position="484"/>
    </location>
    <ligand>
        <name>Mg(2+)</name>
        <dbReference type="ChEBI" id="CHEBI:18420"/>
    </ligand>
</feature>
<reference evidence="8 9" key="1">
    <citation type="submission" date="2020-08" db="EMBL/GenBank/DDBJ databases">
        <title>Oceanospirillum sp. nov. isolated from marine sediment.</title>
        <authorList>
            <person name="Ji X."/>
        </authorList>
    </citation>
    <scope>NUCLEOTIDE SEQUENCE [LARGE SCALE GENOMIC DNA]</scope>
    <source>
        <strain evidence="8 9">D5</strain>
    </source>
</reference>
<dbReference type="PROSITE" id="PS00507">
    <property type="entry name" value="NI_HGENASE_L_1"/>
    <property type="match status" value="1"/>
</dbReference>